<sequence>MVFVVGTDPSVELRSHFPLSPSSAAGELSVPRNGRRRLTAVLPRDISSECDPNTINLRGPWGMGWRATKTN</sequence>
<dbReference type="Proteomes" id="UP001234178">
    <property type="component" value="Unassembled WGS sequence"/>
</dbReference>
<reference evidence="1 2" key="1">
    <citation type="journal article" date="2023" name="Nucleic Acids Res.">
        <title>The hologenome of Daphnia magna reveals possible DNA methylation and microbiome-mediated evolution of the host genome.</title>
        <authorList>
            <person name="Chaturvedi A."/>
            <person name="Li X."/>
            <person name="Dhandapani V."/>
            <person name="Marshall H."/>
            <person name="Kissane S."/>
            <person name="Cuenca-Cambronero M."/>
            <person name="Asole G."/>
            <person name="Calvet F."/>
            <person name="Ruiz-Romero M."/>
            <person name="Marangio P."/>
            <person name="Guigo R."/>
            <person name="Rago D."/>
            <person name="Mirbahai L."/>
            <person name="Eastwood N."/>
            <person name="Colbourne J.K."/>
            <person name="Zhou J."/>
            <person name="Mallon E."/>
            <person name="Orsini L."/>
        </authorList>
    </citation>
    <scope>NUCLEOTIDE SEQUENCE [LARGE SCALE GENOMIC DNA]</scope>
    <source>
        <strain evidence="1">LRV0_1</strain>
    </source>
</reference>
<dbReference type="EMBL" id="JAOYFB010000040">
    <property type="protein sequence ID" value="KAK4037675.1"/>
    <property type="molecule type" value="Genomic_DNA"/>
</dbReference>
<name>A0ABR0B7K8_9CRUS</name>
<protein>
    <submittedName>
        <fullName evidence="1">Uncharacterized protein</fullName>
    </submittedName>
</protein>
<organism evidence="1 2">
    <name type="scientific">Daphnia magna</name>
    <dbReference type="NCBI Taxonomy" id="35525"/>
    <lineage>
        <taxon>Eukaryota</taxon>
        <taxon>Metazoa</taxon>
        <taxon>Ecdysozoa</taxon>
        <taxon>Arthropoda</taxon>
        <taxon>Crustacea</taxon>
        <taxon>Branchiopoda</taxon>
        <taxon>Diplostraca</taxon>
        <taxon>Cladocera</taxon>
        <taxon>Anomopoda</taxon>
        <taxon>Daphniidae</taxon>
        <taxon>Daphnia</taxon>
    </lineage>
</organism>
<evidence type="ECO:0000313" key="2">
    <source>
        <dbReference type="Proteomes" id="UP001234178"/>
    </source>
</evidence>
<comment type="caution">
    <text evidence="1">The sequence shown here is derived from an EMBL/GenBank/DDBJ whole genome shotgun (WGS) entry which is preliminary data.</text>
</comment>
<accession>A0ABR0B7K8</accession>
<keyword evidence="2" id="KW-1185">Reference proteome</keyword>
<evidence type="ECO:0000313" key="1">
    <source>
        <dbReference type="EMBL" id="KAK4037675.1"/>
    </source>
</evidence>
<proteinExistence type="predicted"/>
<gene>
    <name evidence="1" type="ORF">OUZ56_029706</name>
</gene>